<keyword evidence="3" id="KW-0548">Nucleotidyltransferase</keyword>
<evidence type="ECO:0000259" key="2">
    <source>
        <dbReference type="PROSITE" id="PS50878"/>
    </source>
</evidence>
<evidence type="ECO:0000313" key="4">
    <source>
        <dbReference type="Proteomes" id="UP000615446"/>
    </source>
</evidence>
<accession>A0A8H3LPT1</accession>
<comment type="caution">
    <text evidence="3">The sequence shown here is derived from an EMBL/GenBank/DDBJ whole genome shotgun (WGS) entry which is preliminary data.</text>
</comment>
<gene>
    <name evidence="3" type="ORF">RCL2_001654200</name>
</gene>
<feature type="domain" description="Reverse transcriptase" evidence="2">
    <location>
        <begin position="299"/>
        <end position="571"/>
    </location>
</feature>
<evidence type="ECO:0000313" key="3">
    <source>
        <dbReference type="EMBL" id="GES89655.1"/>
    </source>
</evidence>
<dbReference type="AlphaFoldDB" id="A0A8H3LPT1"/>
<proteinExistence type="predicted"/>
<protein>
    <submittedName>
        <fullName evidence="3">RNA-directed DNA polymerase from mobile element jockey-like</fullName>
    </submittedName>
</protein>
<reference evidence="3" key="1">
    <citation type="submission" date="2019-10" db="EMBL/GenBank/DDBJ databases">
        <title>Conservation and host-specific expression of non-tandemly repeated heterogenous ribosome RNA gene in arbuscular mycorrhizal fungi.</title>
        <authorList>
            <person name="Maeda T."/>
            <person name="Kobayashi Y."/>
            <person name="Nakagawa T."/>
            <person name="Ezawa T."/>
            <person name="Yamaguchi K."/>
            <person name="Bino T."/>
            <person name="Nishimoto Y."/>
            <person name="Shigenobu S."/>
            <person name="Kawaguchi M."/>
        </authorList>
    </citation>
    <scope>NUCLEOTIDE SEQUENCE</scope>
    <source>
        <strain evidence="3">HR1</strain>
    </source>
</reference>
<keyword evidence="1" id="KW-0175">Coiled coil</keyword>
<dbReference type="PANTHER" id="PTHR19446">
    <property type="entry name" value="REVERSE TRANSCRIPTASES"/>
    <property type="match status" value="1"/>
</dbReference>
<dbReference type="EMBL" id="BLAL01000191">
    <property type="protein sequence ID" value="GES89655.1"/>
    <property type="molecule type" value="Genomic_DNA"/>
</dbReference>
<dbReference type="OrthoDB" id="1938551at2759"/>
<keyword evidence="3" id="KW-0695">RNA-directed DNA polymerase</keyword>
<organism evidence="3 4">
    <name type="scientific">Rhizophagus clarus</name>
    <dbReference type="NCBI Taxonomy" id="94130"/>
    <lineage>
        <taxon>Eukaryota</taxon>
        <taxon>Fungi</taxon>
        <taxon>Fungi incertae sedis</taxon>
        <taxon>Mucoromycota</taxon>
        <taxon>Glomeromycotina</taxon>
        <taxon>Glomeromycetes</taxon>
        <taxon>Glomerales</taxon>
        <taxon>Glomeraceae</taxon>
        <taxon>Rhizophagus</taxon>
    </lineage>
</organism>
<dbReference type="PROSITE" id="PS50878">
    <property type="entry name" value="RT_POL"/>
    <property type="match status" value="1"/>
</dbReference>
<dbReference type="Proteomes" id="UP000615446">
    <property type="component" value="Unassembled WGS sequence"/>
</dbReference>
<dbReference type="InterPro" id="IPR000477">
    <property type="entry name" value="RT_dom"/>
</dbReference>
<name>A0A8H3LPT1_9GLOM</name>
<dbReference type="Pfam" id="PF00078">
    <property type="entry name" value="RVT_1"/>
    <property type="match status" value="1"/>
</dbReference>
<evidence type="ECO:0000256" key="1">
    <source>
        <dbReference type="SAM" id="Coils"/>
    </source>
</evidence>
<dbReference type="GO" id="GO:0003964">
    <property type="term" value="F:RNA-directed DNA polymerase activity"/>
    <property type="evidence" value="ECO:0007669"/>
    <property type="project" value="UniProtKB-KW"/>
</dbReference>
<keyword evidence="3" id="KW-0808">Transferase</keyword>
<sequence length="972" mass="110881">MEPVQDYLIIRDRIDTLWDNILAAIHVSMNISLPMKKRSSQRNYHKCDADLVTENKIRRHTAKVRALISHVSNLSCGKRIKYLALNKESWRRKIAQYNNDYKAKIYHSHITDNSHILSEENIFSTDWIVKARSAVKHRSRIDASHSRLREAERINARIEQKFDTFQANQTKIINNSLDRHKSKITIDRIATTNIEGESHLETNPDNINRLAEEHYGETTRARNTSYDRLNNFWTNIYQPKQHWTQHFADMNEPITLDEWLTILREVNSFSAAGPSGISYNLIKKFPEEIHLVIINFVSLSLKLGIVLKQWRSSTICPIPKPDAFNYNLNNTRPIALLDNIQKCATKLVTARLGQILTRHQILKGPNFCGLKGEDTSIPLKIFNDIIEDAKANKKPLYATTQDLKKAYDSLPLAGLRMALLRIDIPTNIVNWIIDLFKHRSMRIITEFGLTNRITAGDGIDQGNAISPLLWRIFYNPLLVALAQDESNGYTLQVDWPQDLNCMTTQSRSITIPVMAYMDDTVFTNSSLTALQRSIDLAATFYTINDIFINGKKMDFLVINDDSPKDQISITIGTDRVLVSPTEHEIRYLGCYFGPRRTTLYLKKRLNSAINDFVSATRSKILSVGHIVYLVNRVLISKLLYVGQLATLSENEWNSLFTPVLKLVKQKLGLASSFPTSALFHPDIVGLDYPWKILCANQVAMLAKYINGNSLASETTLIRLLSAQLQAGIPTNILTYNLDVLLLLKLIVRATLSLHTLIIGRQLNISLCQDPFDEQDWILLYNGTPLIELFAEIRKVHHFLTFRQLARFPIFWLEQILLPSGRLISWNLYRLLAGQSPKGRVAKWYSTLTKVIQTQRHRNSDTLGTNFSIRQILWHLLSPLPSDGRAKKFLAVGFPNTMEANLTIGKIKKARIHTRDSQHTQECCLITPVTLTDSHSCADMNVVTAQTQPAGVDRIIPKQRIRILPITKISEEG</sequence>
<feature type="coiled-coil region" evidence="1">
    <location>
        <begin position="141"/>
        <end position="168"/>
    </location>
</feature>